<dbReference type="Proteomes" id="UP000077857">
    <property type="component" value="Unassembled WGS sequence"/>
</dbReference>
<reference evidence="1 2" key="1">
    <citation type="submission" date="2016-03" db="EMBL/GenBank/DDBJ databases">
        <authorList>
            <person name="Ploux O."/>
        </authorList>
    </citation>
    <scope>NUCLEOTIDE SEQUENCE [LARGE SCALE GENOMIC DNA]</scope>
    <source>
        <strain evidence="1 2">R-45378</strain>
    </source>
</reference>
<gene>
    <name evidence="1" type="ORF">A1507_18745</name>
</gene>
<evidence type="ECO:0000313" key="2">
    <source>
        <dbReference type="Proteomes" id="UP000077857"/>
    </source>
</evidence>
<dbReference type="AlphaFoldDB" id="A0A177N4N1"/>
<comment type="caution">
    <text evidence="1">The sequence shown here is derived from an EMBL/GenBank/DDBJ whole genome shotgun (WGS) entry which is preliminary data.</text>
</comment>
<name>A0A177N4N1_9GAMM</name>
<sequence length="273" mass="31141">MNGVFMSSRLEDKSLFVQEFKTLINELDDPARIAEFSDPANFAKFKIAILVCDLEDSFLFAAIKKIISITKANYSNNISLLTEFVRVSELNDSAKTAELNEALTNADPNDTFIISVINSGIRSYESKDLYRQAKESGEIQTIDLSSIEIEKEFLDGGVLDMCNFIRHRIKRSEGRYVSFHKDELNFIADVLEGKIKKSKGRPANIKRDRKIAWMIDLYLRKEMKLTSSSKEEGAAALVATQFGIDEDAAIKAYQRMKPEIDAQYEEWKWNGYD</sequence>
<evidence type="ECO:0000313" key="1">
    <source>
        <dbReference type="EMBL" id="OAI12805.1"/>
    </source>
</evidence>
<proteinExistence type="predicted"/>
<protein>
    <submittedName>
        <fullName evidence="1">Uncharacterized protein</fullName>
    </submittedName>
</protein>
<dbReference type="EMBL" id="LUUJ01000106">
    <property type="protein sequence ID" value="OAI12805.1"/>
    <property type="molecule type" value="Genomic_DNA"/>
</dbReference>
<organism evidence="1 2">
    <name type="scientific">Methylomonas koyamae</name>
    <dbReference type="NCBI Taxonomy" id="702114"/>
    <lineage>
        <taxon>Bacteria</taxon>
        <taxon>Pseudomonadati</taxon>
        <taxon>Pseudomonadota</taxon>
        <taxon>Gammaproteobacteria</taxon>
        <taxon>Methylococcales</taxon>
        <taxon>Methylococcaceae</taxon>
        <taxon>Methylomonas</taxon>
    </lineage>
</organism>
<accession>A0A177N4N1</accession>